<comment type="caution">
    <text evidence="2">The sequence shown here is derived from an EMBL/GenBank/DDBJ whole genome shotgun (WGS) entry which is preliminary data.</text>
</comment>
<dbReference type="AlphaFoldDB" id="A0AAN6JRP7"/>
<dbReference type="EMBL" id="JAPDMZ010000099">
    <property type="protein sequence ID" value="KAK0550095.1"/>
    <property type="molecule type" value="Genomic_DNA"/>
</dbReference>
<evidence type="ECO:0000313" key="2">
    <source>
        <dbReference type="EMBL" id="KAK0550095.1"/>
    </source>
</evidence>
<dbReference type="Proteomes" id="UP001176517">
    <property type="component" value="Unassembled WGS sequence"/>
</dbReference>
<feature type="region of interest" description="Disordered" evidence="1">
    <location>
        <begin position="144"/>
        <end position="219"/>
    </location>
</feature>
<proteinExistence type="predicted"/>
<evidence type="ECO:0000313" key="3">
    <source>
        <dbReference type="Proteomes" id="UP001176517"/>
    </source>
</evidence>
<reference evidence="2" key="1">
    <citation type="journal article" date="2023" name="PhytoFront">
        <title>Draft Genome Resources of Seven Strains of Tilletia horrida, Causal Agent of Kernel Smut of Rice.</title>
        <authorList>
            <person name="Khanal S."/>
            <person name="Antony Babu S."/>
            <person name="Zhou X.G."/>
        </authorList>
    </citation>
    <scope>NUCLEOTIDE SEQUENCE</scope>
    <source>
        <strain evidence="2">TX6</strain>
    </source>
</reference>
<organism evidence="2 3">
    <name type="scientific">Tilletia horrida</name>
    <dbReference type="NCBI Taxonomy" id="155126"/>
    <lineage>
        <taxon>Eukaryota</taxon>
        <taxon>Fungi</taxon>
        <taxon>Dikarya</taxon>
        <taxon>Basidiomycota</taxon>
        <taxon>Ustilaginomycotina</taxon>
        <taxon>Exobasidiomycetes</taxon>
        <taxon>Tilletiales</taxon>
        <taxon>Tilletiaceae</taxon>
        <taxon>Tilletia</taxon>
    </lineage>
</organism>
<gene>
    <name evidence="2" type="ORF">OC846_003804</name>
</gene>
<sequence>MARGDDIQATDSRNKRPRTSRAGPSSSASSRLSHGGATYRVEYHNGPSPVPPQAAGPGLTADDIIGPVNLLRVNGHREPGRYGLIPEETRALFDKDPEQDALLWFSAPPIDGPTQAARHRFTLLRPPVPSLDYLYQRVLQKQQAAESAGPPAQEEVAISEAPQRSKATSKKGKAARKRKAAAADADVKEPPETTADVEAANTLAEEVPALPPPSAEELQQSLLAGLEALRPAQMPKSALSSYEEAINRYLESTEREFFDRFKHPPR</sequence>
<feature type="compositionally biased region" description="Low complexity" evidence="1">
    <location>
        <begin position="20"/>
        <end position="37"/>
    </location>
</feature>
<name>A0AAN6JRP7_9BASI</name>
<accession>A0AAN6JRP7</accession>
<feature type="compositionally biased region" description="Basic residues" evidence="1">
    <location>
        <begin position="167"/>
        <end position="180"/>
    </location>
</feature>
<feature type="region of interest" description="Disordered" evidence="1">
    <location>
        <begin position="1"/>
        <end position="61"/>
    </location>
</feature>
<keyword evidence="3" id="KW-1185">Reference proteome</keyword>
<evidence type="ECO:0000256" key="1">
    <source>
        <dbReference type="SAM" id="MobiDB-lite"/>
    </source>
</evidence>
<protein>
    <submittedName>
        <fullName evidence="2">Uncharacterized protein</fullName>
    </submittedName>
</protein>